<feature type="compositionally biased region" description="Polar residues" evidence="1">
    <location>
        <begin position="14"/>
        <end position="25"/>
    </location>
</feature>
<name>A0A6J5VG28_PRUAR</name>
<feature type="compositionally biased region" description="Low complexity" evidence="1">
    <location>
        <begin position="1"/>
        <end position="13"/>
    </location>
</feature>
<feature type="compositionally biased region" description="Gly residues" evidence="1">
    <location>
        <begin position="136"/>
        <end position="151"/>
    </location>
</feature>
<evidence type="ECO:0000256" key="1">
    <source>
        <dbReference type="SAM" id="MobiDB-lite"/>
    </source>
</evidence>
<dbReference type="AlphaFoldDB" id="A0A6J5VG28"/>
<evidence type="ECO:0000313" key="3">
    <source>
        <dbReference type="Proteomes" id="UP000507222"/>
    </source>
</evidence>
<evidence type="ECO:0008006" key="4">
    <source>
        <dbReference type="Google" id="ProtNLM"/>
    </source>
</evidence>
<proteinExistence type="predicted"/>
<organism evidence="2 3">
    <name type="scientific">Prunus armeniaca</name>
    <name type="common">Apricot</name>
    <name type="synonym">Armeniaca vulgaris</name>
    <dbReference type="NCBI Taxonomy" id="36596"/>
    <lineage>
        <taxon>Eukaryota</taxon>
        <taxon>Viridiplantae</taxon>
        <taxon>Streptophyta</taxon>
        <taxon>Embryophyta</taxon>
        <taxon>Tracheophyta</taxon>
        <taxon>Spermatophyta</taxon>
        <taxon>Magnoliopsida</taxon>
        <taxon>eudicotyledons</taxon>
        <taxon>Gunneridae</taxon>
        <taxon>Pentapetalae</taxon>
        <taxon>rosids</taxon>
        <taxon>fabids</taxon>
        <taxon>Rosales</taxon>
        <taxon>Rosaceae</taxon>
        <taxon>Amygdaloideae</taxon>
        <taxon>Amygdaleae</taxon>
        <taxon>Prunus</taxon>
    </lineage>
</organism>
<reference evidence="2 3" key="1">
    <citation type="submission" date="2020-05" db="EMBL/GenBank/DDBJ databases">
        <authorList>
            <person name="Campoy J."/>
            <person name="Schneeberger K."/>
            <person name="Spophaly S."/>
        </authorList>
    </citation>
    <scope>NUCLEOTIDE SEQUENCE [LARGE SCALE GENOMIC DNA]</scope>
    <source>
        <strain evidence="2">PruArmRojPasFocal</strain>
    </source>
</reference>
<feature type="region of interest" description="Disordered" evidence="1">
    <location>
        <begin position="1"/>
        <end position="122"/>
    </location>
</feature>
<protein>
    <recommendedName>
        <fullName evidence="4">C2H2-type domain-containing protein</fullName>
    </recommendedName>
</protein>
<sequence>MANQQNTTTNNTNRLASSAEGQQQPGNDNVNVNVTGVAATGTPSFPNPPPPSTVQLNVARGSSVSPPGLNRGPSGRGSSNHRRVSPSGRKSPPGGRGSPSSGRGSSSFASSPGAGQITQIGGRNFTPFSVEITIGGGSGTAGGSMIPGGSSGSPPRAKRKAEITAPEGVSPVCSVCKRSNFSSWKALFGHMRCHPERQWRGCFPPPGFEEAQRALQQGDRLGALRGFDLNEASDPEEETEGGGGGGFDLNMLPPDEDKDGGGSSGGAAKTG</sequence>
<dbReference type="Proteomes" id="UP000507222">
    <property type="component" value="Unassembled WGS sequence"/>
</dbReference>
<dbReference type="PANTHER" id="PTHR47591:SF13">
    <property type="entry name" value="OS02G0293900 PROTEIN"/>
    <property type="match status" value="1"/>
</dbReference>
<feature type="compositionally biased region" description="Acidic residues" evidence="1">
    <location>
        <begin position="231"/>
        <end position="240"/>
    </location>
</feature>
<dbReference type="EMBL" id="CAEKDK010000007">
    <property type="protein sequence ID" value="CAB4287950.1"/>
    <property type="molecule type" value="Genomic_DNA"/>
</dbReference>
<dbReference type="PANTHER" id="PTHR47591">
    <property type="entry name" value="ZINC FINGER PROTEIN ZAT2-RELATED"/>
    <property type="match status" value="1"/>
</dbReference>
<feature type="compositionally biased region" description="Polar residues" evidence="1">
    <location>
        <begin position="53"/>
        <end position="65"/>
    </location>
</feature>
<evidence type="ECO:0000313" key="2">
    <source>
        <dbReference type="EMBL" id="CAB4287950.1"/>
    </source>
</evidence>
<feature type="compositionally biased region" description="Low complexity" evidence="1">
    <location>
        <begin position="85"/>
        <end position="115"/>
    </location>
</feature>
<gene>
    <name evidence="2" type="ORF">CURHAP_LOCUS45979</name>
</gene>
<feature type="compositionally biased region" description="Low complexity" evidence="1">
    <location>
        <begin position="26"/>
        <end position="44"/>
    </location>
</feature>
<feature type="region of interest" description="Disordered" evidence="1">
    <location>
        <begin position="225"/>
        <end position="271"/>
    </location>
</feature>
<feature type="region of interest" description="Disordered" evidence="1">
    <location>
        <begin position="136"/>
        <end position="163"/>
    </location>
</feature>
<accession>A0A6J5VG28</accession>